<keyword evidence="5" id="KW-1185">Reference proteome</keyword>
<evidence type="ECO:0000256" key="2">
    <source>
        <dbReference type="SAM" id="MobiDB-lite"/>
    </source>
</evidence>
<dbReference type="PANTHER" id="PTHR23079:SF55">
    <property type="entry name" value="RNA-DIRECTED RNA POLYMERASE"/>
    <property type="match status" value="1"/>
</dbReference>
<name>A0A3M7PEI8_BRAPC</name>
<keyword evidence="1 4" id="KW-0808">Transferase</keyword>
<feature type="region of interest" description="Disordered" evidence="2">
    <location>
        <begin position="135"/>
        <end position="167"/>
    </location>
</feature>
<protein>
    <recommendedName>
        <fullName evidence="1">RNA-dependent RNA polymerase</fullName>
        <ecNumber evidence="1">2.7.7.48</ecNumber>
    </recommendedName>
</protein>
<comment type="catalytic activity">
    <reaction evidence="1">
        <text>RNA(n) + a ribonucleoside 5'-triphosphate = RNA(n+1) + diphosphate</text>
        <dbReference type="Rhea" id="RHEA:21248"/>
        <dbReference type="Rhea" id="RHEA-COMP:14527"/>
        <dbReference type="Rhea" id="RHEA-COMP:17342"/>
        <dbReference type="ChEBI" id="CHEBI:33019"/>
        <dbReference type="ChEBI" id="CHEBI:61557"/>
        <dbReference type="ChEBI" id="CHEBI:140395"/>
        <dbReference type="EC" id="2.7.7.48"/>
    </reaction>
</comment>
<dbReference type="GO" id="GO:0003723">
    <property type="term" value="F:RNA binding"/>
    <property type="evidence" value="ECO:0007669"/>
    <property type="project" value="UniProtKB-KW"/>
</dbReference>
<dbReference type="EMBL" id="REGN01011435">
    <property type="protein sequence ID" value="RMZ97419.1"/>
    <property type="molecule type" value="Genomic_DNA"/>
</dbReference>
<feature type="compositionally biased region" description="Polar residues" evidence="2">
    <location>
        <begin position="135"/>
        <end position="153"/>
    </location>
</feature>
<dbReference type="GO" id="GO:0031380">
    <property type="term" value="C:nuclear RNA-directed RNA polymerase complex"/>
    <property type="evidence" value="ECO:0007669"/>
    <property type="project" value="TreeGrafter"/>
</dbReference>
<comment type="similarity">
    <text evidence="1">Belongs to the RdRP family.</text>
</comment>
<dbReference type="GO" id="GO:0030422">
    <property type="term" value="P:siRNA processing"/>
    <property type="evidence" value="ECO:0007669"/>
    <property type="project" value="TreeGrafter"/>
</dbReference>
<evidence type="ECO:0000259" key="3">
    <source>
        <dbReference type="Pfam" id="PF05183"/>
    </source>
</evidence>
<evidence type="ECO:0000256" key="1">
    <source>
        <dbReference type="RuleBase" id="RU363098"/>
    </source>
</evidence>
<evidence type="ECO:0000313" key="5">
    <source>
        <dbReference type="Proteomes" id="UP000276133"/>
    </source>
</evidence>
<sequence length="930" mass="108932">MEEPSIKLYPIDSELSKIPDLILDEESKFLLFETRDFTLSNNKEYSISIQRKDEFKIENAKILDFKCNKFKVDAQDPLTKNAKTPFKVILKNSSEMIASGLFYRYRTDPKKSPSKWDEKFSPERHKNYKERGTFNNTIEPKNQIPKSTKNNTGLKKENTSPASELISVSDDDTTDKKLNNPIFKNSFIRSDNLESKSKSLNTSKKRIKEEPISPVSEFKDSFTEPMIIDIKDSDYNFHSFLLNIRYDSNSISYNTDITEKLNITNRAIRILKENYNVKKIAHFKINFRVENTVKNSELEKFLVKILTNGICVELDGKKENFFCYIGSSNSGRKERNFWAIDKESCDKLNFNHFLNFFGNFSQFSQIYKLNKRYSLLYSSSVPVFRLKRTEYKIVEDFENNDYCFTDGVGIIRQETCEEISKNLNLDYTSYIFQIRIGGFKGVLTGFSDNIFNKICPGVNKKVKILFRKSQEKFESNDFYLNIVSWAPNVSVPANLNSEILMILDGLCSEKFKEYILRIFQDYLDEIEKSLTDPKKALAKLFNSDVVDEFTHKYKMILLACRQNLVQELDPRQYKIIRELIIEQGLYNIITKRAFNIQIEKSRYFIGVIDETDVLKEDEIYVSYRNSLGNIEYLDGSFVLVCRVPCYSVTEARRVRTKYVDELSHLVNCVVFPKKGSRPLTDILSGGDLDGDLYFVSWDDHLTDFDNSKTELKYPTNPSSSGKIDEKNLLNQLAEVYASDVLYENKTGLWHYFLLCSYDQDRKNMLKNLSESKIEEENLKEIVKKIENGNQIQKDKCDLFKGMYERQESKNYCSEKDKQKAEFANEFRDFVVNLKYFREEINDKNMKKSVYSFNGLYFRSRVVNLYKTFKNEEKFKYQIPWMFYDVLCLMKNFCNDNLSPKVSQVFPTMIPFSMSADSTNIFSTKKLSNFN</sequence>
<accession>A0A3M7PEI8</accession>
<proteinExistence type="inferred from homology"/>
<dbReference type="PANTHER" id="PTHR23079">
    <property type="entry name" value="RNA-DEPENDENT RNA POLYMERASE"/>
    <property type="match status" value="1"/>
</dbReference>
<dbReference type="AlphaFoldDB" id="A0A3M7PEI8"/>
<dbReference type="EC" id="2.7.7.48" evidence="1"/>
<dbReference type="InterPro" id="IPR057596">
    <property type="entry name" value="RDRP_core"/>
</dbReference>
<feature type="domain" description="RDRP core" evidence="3">
    <location>
        <begin position="285"/>
        <end position="762"/>
    </location>
</feature>
<keyword evidence="1 4" id="KW-0696">RNA-directed RNA polymerase</keyword>
<comment type="caution">
    <text evidence="4">The sequence shown here is derived from an EMBL/GenBank/DDBJ whole genome shotgun (WGS) entry which is preliminary data.</text>
</comment>
<dbReference type="Pfam" id="PF05183">
    <property type="entry name" value="RdRP"/>
    <property type="match status" value="1"/>
</dbReference>
<dbReference type="OrthoDB" id="6513042at2759"/>
<reference evidence="4 5" key="1">
    <citation type="journal article" date="2018" name="Sci. Rep.">
        <title>Genomic signatures of local adaptation to the degree of environmental predictability in rotifers.</title>
        <authorList>
            <person name="Franch-Gras L."/>
            <person name="Hahn C."/>
            <person name="Garcia-Roger E.M."/>
            <person name="Carmona M.J."/>
            <person name="Serra M."/>
            <person name="Gomez A."/>
        </authorList>
    </citation>
    <scope>NUCLEOTIDE SEQUENCE [LARGE SCALE GENOMIC DNA]</scope>
    <source>
        <strain evidence="4">HYR1</strain>
    </source>
</reference>
<keyword evidence="1 4" id="KW-0548">Nucleotidyltransferase</keyword>
<dbReference type="Proteomes" id="UP000276133">
    <property type="component" value="Unassembled WGS sequence"/>
</dbReference>
<gene>
    <name evidence="4" type="ORF">BpHYR1_019262</name>
</gene>
<dbReference type="GO" id="GO:0003968">
    <property type="term" value="F:RNA-directed RNA polymerase activity"/>
    <property type="evidence" value="ECO:0007669"/>
    <property type="project" value="UniProtKB-KW"/>
</dbReference>
<dbReference type="STRING" id="10195.A0A3M7PEI8"/>
<dbReference type="InterPro" id="IPR007855">
    <property type="entry name" value="RDRP"/>
</dbReference>
<keyword evidence="1" id="KW-0694">RNA-binding</keyword>
<organism evidence="4 5">
    <name type="scientific">Brachionus plicatilis</name>
    <name type="common">Marine rotifer</name>
    <name type="synonym">Brachionus muelleri</name>
    <dbReference type="NCBI Taxonomy" id="10195"/>
    <lineage>
        <taxon>Eukaryota</taxon>
        <taxon>Metazoa</taxon>
        <taxon>Spiralia</taxon>
        <taxon>Gnathifera</taxon>
        <taxon>Rotifera</taxon>
        <taxon>Eurotatoria</taxon>
        <taxon>Monogononta</taxon>
        <taxon>Pseudotrocha</taxon>
        <taxon>Ploima</taxon>
        <taxon>Brachionidae</taxon>
        <taxon>Brachionus</taxon>
    </lineage>
</organism>
<evidence type="ECO:0000313" key="4">
    <source>
        <dbReference type="EMBL" id="RMZ97419.1"/>
    </source>
</evidence>